<reference evidence="1" key="1">
    <citation type="submission" date="2001-07" db="EMBL/GenBank/DDBJ databases">
        <title>Oryza sativa PAC P0574H01 genomics sequence.</title>
        <authorList>
            <person name="Hsing Y.-I.C."/>
            <person name="Chow T.-Y."/>
            <person name="Wu H.-P."/>
            <person name="Chao Y.-T."/>
            <person name="Lee P.-F."/>
            <person name="Su C.-L."/>
            <person name="Liu S.-M."/>
            <person name="Chen C.-S."/>
            <person name="Shaw J.-F."/>
        </authorList>
    </citation>
    <scope>NUCLEOTIDE SEQUENCE</scope>
</reference>
<dbReference type="AlphaFoldDB" id="Q94HK2"/>
<evidence type="ECO:0000313" key="1">
    <source>
        <dbReference type="EMBL" id="AAK73142.1"/>
    </source>
</evidence>
<protein>
    <submittedName>
        <fullName evidence="1">Uncharacterized protein</fullName>
    </submittedName>
</protein>
<sequence>MGHPKTINKTPNTIPIMIKRRDDRYVVKQYSHSGSERAVDVSSSKTVDGLVGLLESKK</sequence>
<name>Q94HK2_ORYSA</name>
<accession>Q94HK2</accession>
<proteinExistence type="predicted"/>
<organism evidence="1">
    <name type="scientific">Oryza sativa</name>
    <name type="common">Rice</name>
    <dbReference type="NCBI Taxonomy" id="4530"/>
    <lineage>
        <taxon>Eukaryota</taxon>
        <taxon>Viridiplantae</taxon>
        <taxon>Streptophyta</taxon>
        <taxon>Embryophyta</taxon>
        <taxon>Tracheophyta</taxon>
        <taxon>Spermatophyta</taxon>
        <taxon>Magnoliopsida</taxon>
        <taxon>Liliopsida</taxon>
        <taxon>Poales</taxon>
        <taxon>Poaceae</taxon>
        <taxon>BOP clade</taxon>
        <taxon>Oryzoideae</taxon>
        <taxon>Oryzeae</taxon>
        <taxon>Oryzinae</taxon>
        <taxon>Oryza</taxon>
    </lineage>
</organism>
<dbReference type="EMBL" id="AC079022">
    <property type="protein sequence ID" value="AAK73142.1"/>
    <property type="molecule type" value="Genomic_DNA"/>
</dbReference>